<name>B2WHK3_PYRTR</name>
<dbReference type="EMBL" id="DS231625">
    <property type="protein sequence ID" value="EDU42513.1"/>
    <property type="molecule type" value="Genomic_DNA"/>
</dbReference>
<gene>
    <name evidence="1" type="ORF">PTRG_09462</name>
</gene>
<evidence type="ECO:0000313" key="2">
    <source>
        <dbReference type="Proteomes" id="UP000001471"/>
    </source>
</evidence>
<proteinExistence type="predicted"/>
<dbReference type="Proteomes" id="UP000001471">
    <property type="component" value="Unassembled WGS sequence"/>
</dbReference>
<sequence length="128" mass="13959">MRDLVSALSRLKGCVAASMPWKQVSYPMVSDYNPTDPSPASVRARWKRDELARALLSRAAGSRIFVWAHVHVIASEASEGSVRGGKDQLRGMRLFGYAAATYQGTRSPSDVPSASPAQDNGFARLRCF</sequence>
<reference evidence="2" key="1">
    <citation type="journal article" date="2013" name="G3 (Bethesda)">
        <title>Comparative genomics of a plant-pathogenic fungus, Pyrenophora tritici-repentis, reveals transduplication and the impact of repeat elements on pathogenicity and population divergence.</title>
        <authorList>
            <person name="Manning V.A."/>
            <person name="Pandelova I."/>
            <person name="Dhillon B."/>
            <person name="Wilhelm L.J."/>
            <person name="Goodwin S.B."/>
            <person name="Berlin A.M."/>
            <person name="Figueroa M."/>
            <person name="Freitag M."/>
            <person name="Hane J.K."/>
            <person name="Henrissat B."/>
            <person name="Holman W.H."/>
            <person name="Kodira C.D."/>
            <person name="Martin J."/>
            <person name="Oliver R.P."/>
            <person name="Robbertse B."/>
            <person name="Schackwitz W."/>
            <person name="Schwartz D.C."/>
            <person name="Spatafora J.W."/>
            <person name="Turgeon B.G."/>
            <person name="Yandava C."/>
            <person name="Young S."/>
            <person name="Zhou S."/>
            <person name="Zeng Q."/>
            <person name="Grigoriev I.V."/>
            <person name="Ma L.-J."/>
            <person name="Ciuffetti L.M."/>
        </authorList>
    </citation>
    <scope>NUCLEOTIDE SEQUENCE [LARGE SCALE GENOMIC DNA]</scope>
    <source>
        <strain evidence="2">Pt-1C-BFP</strain>
    </source>
</reference>
<dbReference type="HOGENOM" id="CLU_1960702_0_0_1"/>
<dbReference type="InParanoid" id="B2WHK3"/>
<protein>
    <submittedName>
        <fullName evidence="1">Uncharacterized protein</fullName>
    </submittedName>
</protein>
<organism evidence="1 2">
    <name type="scientific">Pyrenophora tritici-repentis (strain Pt-1C-BFP)</name>
    <name type="common">Wheat tan spot fungus</name>
    <name type="synonym">Drechslera tritici-repentis</name>
    <dbReference type="NCBI Taxonomy" id="426418"/>
    <lineage>
        <taxon>Eukaryota</taxon>
        <taxon>Fungi</taxon>
        <taxon>Dikarya</taxon>
        <taxon>Ascomycota</taxon>
        <taxon>Pezizomycotina</taxon>
        <taxon>Dothideomycetes</taxon>
        <taxon>Pleosporomycetidae</taxon>
        <taxon>Pleosporales</taxon>
        <taxon>Pleosporineae</taxon>
        <taxon>Pleosporaceae</taxon>
        <taxon>Pyrenophora</taxon>
    </lineage>
</organism>
<evidence type="ECO:0000313" key="1">
    <source>
        <dbReference type="EMBL" id="EDU42513.1"/>
    </source>
</evidence>
<dbReference type="AlphaFoldDB" id="B2WHK3"/>
<accession>B2WHK3</accession>